<evidence type="ECO:0000256" key="4">
    <source>
        <dbReference type="ARBA" id="ARBA00022801"/>
    </source>
</evidence>
<reference evidence="9" key="1">
    <citation type="submission" date="2021-01" db="EMBL/GenBank/DDBJ databases">
        <authorList>
            <person name="Corre E."/>
            <person name="Pelletier E."/>
            <person name="Niang G."/>
            <person name="Scheremetjew M."/>
            <person name="Finn R."/>
            <person name="Kale V."/>
            <person name="Holt S."/>
            <person name="Cochrane G."/>
            <person name="Meng A."/>
            <person name="Brown T."/>
            <person name="Cohen L."/>
        </authorList>
    </citation>
    <scope>NUCLEOTIDE SEQUENCE</scope>
    <source>
        <strain evidence="9">NIES-2562</strain>
    </source>
</reference>
<dbReference type="GO" id="GO:0005847">
    <property type="term" value="C:mRNA cleavage and polyadenylation specificity factor complex"/>
    <property type="evidence" value="ECO:0007669"/>
    <property type="project" value="TreeGrafter"/>
</dbReference>
<dbReference type="Gene3D" id="3.40.50.10890">
    <property type="match status" value="1"/>
</dbReference>
<dbReference type="FunFam" id="3.40.50.10890:FF:000001">
    <property type="entry name" value="Cleavage and polyadenylation specificity factor subunit 3"/>
    <property type="match status" value="1"/>
</dbReference>
<dbReference type="Pfam" id="PF11718">
    <property type="entry name" value="CPSF73-100_C"/>
    <property type="match status" value="1"/>
</dbReference>
<gene>
    <name evidence="9" type="ORF">PBIL07802_LOCUS5516</name>
</gene>
<comment type="subcellular location">
    <subcellularLocation>
        <location evidence="1">Nucleus</location>
    </subcellularLocation>
</comment>
<feature type="domain" description="Pre-mRNA 3'-end-processing endonuclease polyadenylation factor C-term" evidence="8">
    <location>
        <begin position="482"/>
        <end position="762"/>
    </location>
</feature>
<dbReference type="GO" id="GO:0003723">
    <property type="term" value="F:RNA binding"/>
    <property type="evidence" value="ECO:0007669"/>
    <property type="project" value="TreeGrafter"/>
</dbReference>
<dbReference type="SMART" id="SM00849">
    <property type="entry name" value="Lactamase_B"/>
    <property type="match status" value="1"/>
</dbReference>
<dbReference type="SMART" id="SM01027">
    <property type="entry name" value="Beta-Casp"/>
    <property type="match status" value="1"/>
</dbReference>
<evidence type="ECO:0000256" key="3">
    <source>
        <dbReference type="ARBA" id="ARBA00022722"/>
    </source>
</evidence>
<accession>A0A7S3D1K5</accession>
<protein>
    <recommendedName>
        <fullName evidence="10">Cleavage and polyadenylation specificity factor subunit 3</fullName>
    </recommendedName>
</protein>
<dbReference type="InterPro" id="IPR022712">
    <property type="entry name" value="Beta_Casp"/>
</dbReference>
<dbReference type="CDD" id="cd16292">
    <property type="entry name" value="CPSF3-like_MBL-fold"/>
    <property type="match status" value="1"/>
</dbReference>
<dbReference type="InterPro" id="IPR050698">
    <property type="entry name" value="MBL"/>
</dbReference>
<evidence type="ECO:0000259" key="8">
    <source>
        <dbReference type="SMART" id="SM01098"/>
    </source>
</evidence>
<dbReference type="GO" id="GO:0006398">
    <property type="term" value="P:mRNA 3'-end processing by stem-loop binding and cleavage"/>
    <property type="evidence" value="ECO:0007669"/>
    <property type="project" value="TreeGrafter"/>
</dbReference>
<keyword evidence="4" id="KW-0378">Hydrolase</keyword>
<dbReference type="GO" id="GO:0004534">
    <property type="term" value="F:5'-3' RNA exonuclease activity"/>
    <property type="evidence" value="ECO:0007669"/>
    <property type="project" value="TreeGrafter"/>
</dbReference>
<dbReference type="Pfam" id="PF07521">
    <property type="entry name" value="RMMBL"/>
    <property type="match status" value="1"/>
</dbReference>
<evidence type="ECO:0008006" key="10">
    <source>
        <dbReference type="Google" id="ProtNLM"/>
    </source>
</evidence>
<dbReference type="EMBL" id="HBIB01008860">
    <property type="protein sequence ID" value="CAE0243350.1"/>
    <property type="molecule type" value="Transcribed_RNA"/>
</dbReference>
<dbReference type="AlphaFoldDB" id="A0A7S3D1K5"/>
<dbReference type="GO" id="GO:0004521">
    <property type="term" value="F:RNA endonuclease activity"/>
    <property type="evidence" value="ECO:0007669"/>
    <property type="project" value="TreeGrafter"/>
</dbReference>
<dbReference type="PANTHER" id="PTHR11203">
    <property type="entry name" value="CLEAVAGE AND POLYADENYLATION SPECIFICITY FACTOR FAMILY MEMBER"/>
    <property type="match status" value="1"/>
</dbReference>
<dbReference type="InterPro" id="IPR001279">
    <property type="entry name" value="Metallo-B-lactamas"/>
</dbReference>
<keyword evidence="5" id="KW-0539">Nucleus</keyword>
<name>A0A7S3D1K5_9EUKA</name>
<dbReference type="InterPro" id="IPR036866">
    <property type="entry name" value="RibonucZ/Hydroxyglut_hydro"/>
</dbReference>
<evidence type="ECO:0000259" key="6">
    <source>
        <dbReference type="SMART" id="SM00849"/>
    </source>
</evidence>
<dbReference type="InterPro" id="IPR011108">
    <property type="entry name" value="RMMBL"/>
</dbReference>
<dbReference type="Pfam" id="PF10996">
    <property type="entry name" value="Beta-Casp"/>
    <property type="match status" value="1"/>
</dbReference>
<evidence type="ECO:0000256" key="5">
    <source>
        <dbReference type="ARBA" id="ARBA00023242"/>
    </source>
</evidence>
<feature type="domain" description="Beta-Casp" evidence="7">
    <location>
        <begin position="254"/>
        <end position="375"/>
    </location>
</feature>
<proteinExistence type="predicted"/>
<dbReference type="InterPro" id="IPR021718">
    <property type="entry name" value="CPSF73-100_C"/>
</dbReference>
<evidence type="ECO:0000256" key="2">
    <source>
        <dbReference type="ARBA" id="ARBA00022664"/>
    </source>
</evidence>
<feature type="domain" description="Metallo-beta-lactamase" evidence="6">
    <location>
        <begin position="31"/>
        <end position="242"/>
    </location>
</feature>
<evidence type="ECO:0000259" key="7">
    <source>
        <dbReference type="SMART" id="SM01027"/>
    </source>
</evidence>
<evidence type="ECO:0000313" key="9">
    <source>
        <dbReference type="EMBL" id="CAE0243350.1"/>
    </source>
</evidence>
<organism evidence="9">
    <name type="scientific">Palpitomonas bilix</name>
    <dbReference type="NCBI Taxonomy" id="652834"/>
    <lineage>
        <taxon>Eukaryota</taxon>
        <taxon>Eukaryota incertae sedis</taxon>
    </lineage>
</organism>
<evidence type="ECO:0000256" key="1">
    <source>
        <dbReference type="ARBA" id="ARBA00004123"/>
    </source>
</evidence>
<dbReference type="Pfam" id="PF16661">
    <property type="entry name" value="Lactamase_B_6"/>
    <property type="match status" value="1"/>
</dbReference>
<dbReference type="PANTHER" id="PTHR11203:SF11">
    <property type="entry name" value="CLEAVAGE AND POLYADENYLATION SPECIFICITY FACTOR SUBUNIT 3"/>
    <property type="match status" value="1"/>
</dbReference>
<dbReference type="SUPFAM" id="SSF56281">
    <property type="entry name" value="Metallo-hydrolase/oxidoreductase"/>
    <property type="match status" value="1"/>
</dbReference>
<dbReference type="SMART" id="SM01098">
    <property type="entry name" value="CPSF73-100_C"/>
    <property type="match status" value="1"/>
</dbReference>
<dbReference type="Gene3D" id="3.60.15.10">
    <property type="entry name" value="Ribonuclease Z/Hydroxyacylglutathione hydrolase-like"/>
    <property type="match status" value="1"/>
</dbReference>
<keyword evidence="3" id="KW-0540">Nuclease</keyword>
<keyword evidence="2" id="KW-0507">mRNA processing</keyword>
<sequence length="767" mass="86114">MGEAPLKKRIVVGDETDILEITPLGAGSEVGRSCHLLTFKGKTVMLDCGVHPAYQGIASLPFFDSIDDVSNIDLLLCTHFHLDHSAAIPYLLNKTAFNGRVFMTHPTKAVFKMILDDFIRVSNVGVDDRLFSESDLARSMEKIELINFHQECEHNGIKFKCYNAGHVLGACMFMIEIAGVNILYTGDYSREEDRHLMAAEVPEVKPDVLIVESTYGIQRHEPREEREQRFCGYIRDCVAKGGRCLIPVFALGRAQELLLILDEYWEAHPDIQRFNIYFASSLAKKGLTVYQTYINAMNKNIKKLFETGNPFLFKHITSLKNIDHFDDREPCVVMASPGMLQSSPSRDLFERWCDNKRNTLVIPGYVVEGTLGKEVLSEPESIVTANGISKPLRMSVHYVSFSAHCDFAQTSEFISLLRPPHIVLVHGEEKLMRSMKNELDRQFKTENMQIYTPRNEEPVRLEFRSEKTARVVGRLAKSKPEEGKMLDGLLIRKNFTYQIVDPLDLAEYSPLSAMKIKQRLVIPFEQKFDFLVEMLAKCFHPVRMISNRGEGEQANKLRVLGEIEIGEAEFGPNQYVMEWESGIENDMLADSIIAIMLSAERNPVSAKAMTASGAAPKCSSCSQKRKADAVKMEVEKEEDEGEVAVSEPTVPLADGVSSLLSRYYTSAEAVAESLCLVRDKGEQGDDVIGVVRSTPSKLELLSEEEVEGSDAVRKCGLNLIKTREEADKASIGGDNYCLHMSADVRKRLQRRVDIINMALAPISRSDV</sequence>